<name>A0ABQ8UBV4_9EUKA</name>
<reference evidence="3" key="1">
    <citation type="journal article" date="2022" name="bioRxiv">
        <title>Genomics of Preaxostyla Flagellates Illuminates Evolutionary Transitions and the Path Towards Mitochondrial Loss.</title>
        <authorList>
            <person name="Novak L.V.F."/>
            <person name="Treitli S.C."/>
            <person name="Pyrih J."/>
            <person name="Halakuc P."/>
            <person name="Pipaliya S.V."/>
            <person name="Vacek V."/>
            <person name="Brzon O."/>
            <person name="Soukal P."/>
            <person name="Eme L."/>
            <person name="Dacks J.B."/>
            <person name="Karnkowska A."/>
            <person name="Elias M."/>
            <person name="Hampl V."/>
        </authorList>
    </citation>
    <scope>NUCLEOTIDE SEQUENCE</scope>
    <source>
        <strain evidence="3">RCP-MX</strain>
    </source>
</reference>
<dbReference type="EMBL" id="JAPMOS010000061">
    <property type="protein sequence ID" value="KAJ4456761.1"/>
    <property type="molecule type" value="Genomic_DNA"/>
</dbReference>
<gene>
    <name evidence="3" type="ORF">PAPYR_7885</name>
</gene>
<feature type="domain" description="Peptidase M16 N-terminal" evidence="2">
    <location>
        <begin position="65"/>
        <end position="153"/>
    </location>
</feature>
<organism evidence="3 4">
    <name type="scientific">Paratrimastix pyriformis</name>
    <dbReference type="NCBI Taxonomy" id="342808"/>
    <lineage>
        <taxon>Eukaryota</taxon>
        <taxon>Metamonada</taxon>
        <taxon>Preaxostyla</taxon>
        <taxon>Paratrimastigidae</taxon>
        <taxon>Paratrimastix</taxon>
    </lineage>
</organism>
<evidence type="ECO:0000259" key="2">
    <source>
        <dbReference type="Pfam" id="PF00675"/>
    </source>
</evidence>
<sequence length="515" mass="55522">MQPTISCLSNGIRVVSLHDKNYVNDVRSIGIYFDVPQSNPDSLAPCHVLNQALSQGSSHLGAFPGTLSVQYSRDLISYRATFPREEKPDHALQLMANLWRRASSLTKSDTDAAAPFVSSRIEALRSDPQEVLNDLVHMRMFEGTALGLPLLHTRLEAGRCAELVPRDLDALLATPLAGQDRKWHAPPLKQLSNFVSSTHCPTRCVVVASGIPHDSLLQATKRHLTFATERIPSGSSGDRPCEKPGKFGAIHGHYISMPPDCFLDVDICYPTKGLADPHLVPLLLAEDAIGKASAFSAGGPGKGVLTRANMRSMGMPGVMRARAHMTTYGKQGFFGIHVGGDPAAARVFASVSAAEFMSGALEGFSDIEIRRAKSRLKASFSLAHEQQPYRMEDAARQVFARNLRGSGMETPKGASGSSGFLTVRGLADLIDRCPTQSVGQAMKELTCRCRPIVAWSHPESAFRFPEKGTSTPAPQFIVPISADGRTLTKALPTFASIDRALGMIGAISKGQPQSK</sequence>
<comment type="caution">
    <text evidence="3">The sequence shown here is derived from an EMBL/GenBank/DDBJ whole genome shotgun (WGS) entry which is preliminary data.</text>
</comment>
<dbReference type="Pfam" id="PF00675">
    <property type="entry name" value="Peptidase_M16"/>
    <property type="match status" value="1"/>
</dbReference>
<dbReference type="Proteomes" id="UP001141327">
    <property type="component" value="Unassembled WGS sequence"/>
</dbReference>
<comment type="similarity">
    <text evidence="1">Belongs to the peptidase M16 family.</text>
</comment>
<dbReference type="InterPro" id="IPR011765">
    <property type="entry name" value="Pept_M16_N"/>
</dbReference>
<keyword evidence="4" id="KW-1185">Reference proteome</keyword>
<evidence type="ECO:0000313" key="3">
    <source>
        <dbReference type="EMBL" id="KAJ4456761.1"/>
    </source>
</evidence>
<dbReference type="PANTHER" id="PTHR11851">
    <property type="entry name" value="METALLOPROTEASE"/>
    <property type="match status" value="1"/>
</dbReference>
<dbReference type="InterPro" id="IPR050361">
    <property type="entry name" value="MPP/UQCRC_Complex"/>
</dbReference>
<evidence type="ECO:0000313" key="4">
    <source>
        <dbReference type="Proteomes" id="UP001141327"/>
    </source>
</evidence>
<dbReference type="SUPFAM" id="SSF63411">
    <property type="entry name" value="LuxS/MPP-like metallohydrolase"/>
    <property type="match status" value="2"/>
</dbReference>
<dbReference type="Gene3D" id="3.30.830.10">
    <property type="entry name" value="Metalloenzyme, LuxS/M16 peptidase-like"/>
    <property type="match status" value="2"/>
</dbReference>
<dbReference type="InterPro" id="IPR011249">
    <property type="entry name" value="Metalloenz_LuxS/M16"/>
</dbReference>
<accession>A0ABQ8UBV4</accession>
<protein>
    <submittedName>
        <fullName evidence="3">Processing peptidase alpha subunit</fullName>
    </submittedName>
</protein>
<dbReference type="PANTHER" id="PTHR11851:SF49">
    <property type="entry name" value="MITOCHONDRIAL-PROCESSING PEPTIDASE SUBUNIT ALPHA"/>
    <property type="match status" value="1"/>
</dbReference>
<evidence type="ECO:0000256" key="1">
    <source>
        <dbReference type="ARBA" id="ARBA00007261"/>
    </source>
</evidence>
<proteinExistence type="inferred from homology"/>